<dbReference type="InterPro" id="IPR007753">
    <property type="entry name" value="Orbi_VP4"/>
</dbReference>
<accession>A0A6M3SLE0</accession>
<dbReference type="InterPro" id="IPR043026">
    <property type="entry name" value="Orbi_VP4_C"/>
</dbReference>
<dbReference type="GO" id="GO:0039624">
    <property type="term" value="C:viral outer capsid"/>
    <property type="evidence" value="ECO:0007669"/>
    <property type="project" value="UniProtKB-KW"/>
</dbReference>
<comment type="function">
    <text evidence="1">The VP4 protein is one of the five proteins (with VP1, VP3, VP6 and VP7) which form the inner capsid of the virus.</text>
</comment>
<evidence type="ECO:0000256" key="1">
    <source>
        <dbReference type="ARBA" id="ARBA00002541"/>
    </source>
</evidence>
<evidence type="ECO:0000256" key="2">
    <source>
        <dbReference type="ARBA" id="ARBA00004328"/>
    </source>
</evidence>
<dbReference type="Gene3D" id="3.40.50.150">
    <property type="entry name" value="Vaccinia Virus protein VP39"/>
    <property type="match status" value="1"/>
</dbReference>
<dbReference type="Pfam" id="PF05059">
    <property type="entry name" value="Orbi_VP4"/>
    <property type="match status" value="1"/>
</dbReference>
<proteinExistence type="inferred from homology"/>
<gene>
    <name evidence="8" type="primary">VP4</name>
</gene>
<keyword evidence="6" id="KW-1152">Outer capsid protein</keyword>
<organism evidence="8">
    <name type="scientific">CHeRI orbivirus 3-4</name>
    <dbReference type="NCBI Taxonomy" id="2729576"/>
    <lineage>
        <taxon>Viruses</taxon>
        <taxon>Riboviria</taxon>
        <taxon>Orthornavirae</taxon>
        <taxon>Duplornaviricota</taxon>
        <taxon>Resentoviricetes</taxon>
        <taxon>Reovirales</taxon>
        <taxon>Sedoreoviridae</taxon>
        <taxon>Orbivirus</taxon>
    </lineage>
</organism>
<evidence type="ECO:0000256" key="3">
    <source>
        <dbReference type="ARBA" id="ARBA00009708"/>
    </source>
</evidence>
<evidence type="ECO:0000256" key="5">
    <source>
        <dbReference type="ARBA" id="ARBA00022561"/>
    </source>
</evidence>
<dbReference type="CDD" id="cd20758">
    <property type="entry name" value="capping_2-OMTase_Orbivirus"/>
    <property type="match status" value="1"/>
</dbReference>
<protein>
    <recommendedName>
        <fullName evidence="4">Core protein VP4</fullName>
    </recommendedName>
</protein>
<keyword evidence="5" id="KW-0167">Capsid protein</keyword>
<evidence type="ECO:0000256" key="6">
    <source>
        <dbReference type="ARBA" id="ARBA00022770"/>
    </source>
</evidence>
<reference evidence="8" key="1">
    <citation type="submission" date="2020-04" db="EMBL/GenBank/DDBJ databases">
        <title>Genome Sequencing of CHeRI orbivirus 3.4 Isolated from a Dead White-tailed Deer (Odocoileus virginianus) in Florida, USA.</title>
        <authorList>
            <person name="Rodrigues T.C.S."/>
            <person name="Lednicky J.A."/>
            <person name="Loeb J.C."/>
            <person name="Campos Krauer J.M."/>
            <person name="Wisely S.M.M."/>
            <person name="Subramaniam K."/>
            <person name="Waltzek T.B."/>
        </authorList>
    </citation>
    <scope>NUCLEOTIDE SEQUENCE</scope>
    <source>
        <strain evidence="8">OV895</strain>
    </source>
</reference>
<dbReference type="Gene3D" id="1.20.1280.200">
    <property type="entry name" value="Orbivirus VP4 core protein, C-terminal domain"/>
    <property type="match status" value="1"/>
</dbReference>
<sequence>MYNTDVYVNGPLQNFTIRQLRGFGFIFLARRGQTIPLKDGNAPIDILLPLNYPKNTPAKDFETRIGVDRTRLRKKFGDILRNWALRFTVELHGSEVETLMMADFQRHKVYGLPPIPPNIGIPATIHEPFPNDQNTDEKLVSLLDYIVMSADVVYYVGSGDLRTLLKFKQKDMTRFYRTLWICIDPIAPKPPYENVKCYREMLNDPEQLRQFKVPGERKEHTLIWDVRSDKVGRSLDEWETVTKREDELGSYVAMANRDWLSLACIKCRIPGPGCETFNVYTSLLVPQPSAPITMYELRSIARLCGFSHIDRTHIPEAREIVVRHSDCCSLVQKFHGLTRGKMLKRHLLEYLHITNKNGLEHRTGLPRVDLFYLTNRRNRDRLPQIHNVLHKSALATVWIGDETHTGYDDFKFSAQSLMLRYSNAERVVLDGNGLVLYLMWKGILGDEGHLVNYDPAWAAKFGVIFKRCYGDDIVPDVSLCRFVGLRRLSTTYRINTDHIHHRADVLKRLGLDVSGHLFMALVSGCYCFDLHWWVKMIKDWSTLDEEGKRQAIEAYHAEVIEWREENANEPWHKIEDLRAAMALASSMDLPDVRAEDFSRWLDKLR</sequence>
<dbReference type="EMBL" id="MT341504">
    <property type="protein sequence ID" value="QJD38994.1"/>
    <property type="molecule type" value="Genomic_RNA"/>
</dbReference>
<evidence type="ECO:0000256" key="4">
    <source>
        <dbReference type="ARBA" id="ARBA00021787"/>
    </source>
</evidence>
<dbReference type="InterPro" id="IPR029063">
    <property type="entry name" value="SAM-dependent_MTases_sf"/>
</dbReference>
<keyword evidence="7" id="KW-0946">Virion</keyword>
<comment type="subcellular location">
    <subcellularLocation>
        <location evidence="2">Virion</location>
    </subcellularLocation>
</comment>
<evidence type="ECO:0000313" key="8">
    <source>
        <dbReference type="EMBL" id="QJD38994.1"/>
    </source>
</evidence>
<name>A0A6M3SLE0_9REOV</name>
<comment type="similarity">
    <text evidence="3">Belongs to the orbivirus VP4 family.</text>
</comment>
<evidence type="ECO:0000256" key="7">
    <source>
        <dbReference type="ARBA" id="ARBA00022844"/>
    </source>
</evidence>